<feature type="region of interest" description="Disordered" evidence="1">
    <location>
        <begin position="104"/>
        <end position="125"/>
    </location>
</feature>
<reference evidence="2 3" key="1">
    <citation type="journal article" date="2019" name="Commun. Biol.">
        <title>The bagworm genome reveals a unique fibroin gene that provides high tensile strength.</title>
        <authorList>
            <person name="Kono N."/>
            <person name="Nakamura H."/>
            <person name="Ohtoshi R."/>
            <person name="Tomita M."/>
            <person name="Numata K."/>
            <person name="Arakawa K."/>
        </authorList>
    </citation>
    <scope>NUCLEOTIDE SEQUENCE [LARGE SCALE GENOMIC DNA]</scope>
</reference>
<sequence>MFDVVTSNYRPETDFTDNDFLFLLHRKTGNRDKQTIFCTSNSQLKFVSSISLNIVQKTHPRPDRKIIICVRLFRREARRRLVRDLRTEEMNFLIGSGFDALSERGEKIKTRPRQRQPANTFENNS</sequence>
<comment type="caution">
    <text evidence="2">The sequence shown here is derived from an EMBL/GenBank/DDBJ whole genome shotgun (WGS) entry which is preliminary data.</text>
</comment>
<organism evidence="2 3">
    <name type="scientific">Eumeta variegata</name>
    <name type="common">Bagworm moth</name>
    <name type="synonym">Eumeta japonica</name>
    <dbReference type="NCBI Taxonomy" id="151549"/>
    <lineage>
        <taxon>Eukaryota</taxon>
        <taxon>Metazoa</taxon>
        <taxon>Ecdysozoa</taxon>
        <taxon>Arthropoda</taxon>
        <taxon>Hexapoda</taxon>
        <taxon>Insecta</taxon>
        <taxon>Pterygota</taxon>
        <taxon>Neoptera</taxon>
        <taxon>Endopterygota</taxon>
        <taxon>Lepidoptera</taxon>
        <taxon>Glossata</taxon>
        <taxon>Ditrysia</taxon>
        <taxon>Tineoidea</taxon>
        <taxon>Psychidae</taxon>
        <taxon>Oiketicinae</taxon>
        <taxon>Eumeta</taxon>
    </lineage>
</organism>
<accession>A0A4C1UCA6</accession>
<dbReference type="AlphaFoldDB" id="A0A4C1UCA6"/>
<dbReference type="EMBL" id="BGZK01000156">
    <property type="protein sequence ID" value="GBP23989.1"/>
    <property type="molecule type" value="Genomic_DNA"/>
</dbReference>
<gene>
    <name evidence="2" type="ORF">EVAR_10090_1</name>
</gene>
<evidence type="ECO:0000313" key="3">
    <source>
        <dbReference type="Proteomes" id="UP000299102"/>
    </source>
</evidence>
<dbReference type="Proteomes" id="UP000299102">
    <property type="component" value="Unassembled WGS sequence"/>
</dbReference>
<keyword evidence="3" id="KW-1185">Reference proteome</keyword>
<protein>
    <submittedName>
        <fullName evidence="2">Uncharacterized protein</fullName>
    </submittedName>
</protein>
<name>A0A4C1UCA6_EUMVA</name>
<evidence type="ECO:0000313" key="2">
    <source>
        <dbReference type="EMBL" id="GBP23989.1"/>
    </source>
</evidence>
<evidence type="ECO:0000256" key="1">
    <source>
        <dbReference type="SAM" id="MobiDB-lite"/>
    </source>
</evidence>
<feature type="compositionally biased region" description="Polar residues" evidence="1">
    <location>
        <begin position="116"/>
        <end position="125"/>
    </location>
</feature>
<proteinExistence type="predicted"/>